<dbReference type="InterPro" id="IPR056906">
    <property type="entry name" value="ORF2/G2P_dom"/>
</dbReference>
<accession>A0ABY0FJ54</accession>
<evidence type="ECO:0000313" key="2">
    <source>
        <dbReference type="EMBL" id="RYC72402.1"/>
    </source>
</evidence>
<evidence type="ECO:0000259" key="1">
    <source>
        <dbReference type="Pfam" id="PF23343"/>
    </source>
</evidence>
<name>A0ABY0FJ54_9BACT</name>
<evidence type="ECO:0000313" key="3">
    <source>
        <dbReference type="Proteomes" id="UP001190925"/>
    </source>
</evidence>
<dbReference type="EMBL" id="PRLK01000009">
    <property type="protein sequence ID" value="RYC72402.1"/>
    <property type="molecule type" value="Genomic_DNA"/>
</dbReference>
<dbReference type="Proteomes" id="UP001190925">
    <property type="component" value="Unassembled WGS sequence"/>
</dbReference>
<reference evidence="2 3" key="1">
    <citation type="journal article" date="2018" name="bioRxiv">
        <title>Evidence of independent acquisition and adaption of ultra-small bacteria to human hosts across the highly diverse yet reduced genomes of the phylum Saccharibacteria.</title>
        <authorList>
            <person name="McLean J.S."/>
            <person name="Bor B."/>
            <person name="To T.T."/>
            <person name="Liu Q."/>
            <person name="Kearns K.A."/>
            <person name="Solden L.M."/>
            <person name="Wrighton K.C."/>
            <person name="He X."/>
            <person name="Shi W."/>
        </authorList>
    </citation>
    <scope>NUCLEOTIDE SEQUENCE [LARGE SCALE GENOMIC DNA]</scope>
    <source>
        <strain evidence="2 3">TM7_CMJM_G6_1_HOT_870</strain>
    </source>
</reference>
<protein>
    <recommendedName>
        <fullName evidence="1">Replication-associated protein ORF2/G2P domain-containing protein</fullName>
    </recommendedName>
</protein>
<comment type="caution">
    <text evidence="2">The sequence shown here is derived from an EMBL/GenBank/DDBJ whole genome shotgun (WGS) entry which is preliminary data.</text>
</comment>
<organism evidence="2 3">
    <name type="scientific">Candidatus Nanogingivalis gingivitcus</name>
    <dbReference type="NCBI Taxonomy" id="2171992"/>
    <lineage>
        <taxon>Bacteria</taxon>
        <taxon>Candidatus Saccharimonadota</taxon>
        <taxon>Candidatus Nanosyncoccalia</taxon>
        <taxon>Candidatus Nanogingivales</taxon>
        <taxon>Candidatus Nanogingivalaceae</taxon>
        <taxon>Candidatus Nanogingivalis</taxon>
    </lineage>
</organism>
<dbReference type="Pfam" id="PF23343">
    <property type="entry name" value="REP_ORF2-G2P"/>
    <property type="match status" value="1"/>
</dbReference>
<sequence length="305" mass="36195">MSSLDALTSKILHNMYKQDIGLKYKVISSYAKIYPDKIKIIKYFSPLTIDRFRSVNGLANEELTSEKDNLQKSINRTKTKISDYVLCNNFTHFATFTFDPNNPKVKGNENRKNFNNMSDLLKNWLNTEQINHQRKHGSKFKYLIVPERHKNGAWHFHALLEDYKNEVRDFYSSKNPYITVNEIKTAKRYKGRNYLVRYNLGRSEVAPIRDKTKMSSYIKKYITKELITEKYAKRYWSSRNLIAPEVIENLAPLTMPQEYRTKVHDYHEIYEVPYPSDYADFLLEVDRVERVFSRNKLRKLLQGAC</sequence>
<gene>
    <name evidence="2" type="ORF">G6CMJM_00556</name>
</gene>
<keyword evidence="3" id="KW-1185">Reference proteome</keyword>
<dbReference type="RefSeq" id="WP_129718951.1">
    <property type="nucleotide sequence ID" value="NZ_PRLK01000009.1"/>
</dbReference>
<proteinExistence type="predicted"/>
<reference evidence="2 3" key="2">
    <citation type="journal article" date="2020" name="Cell Rep.">
        <title>Acquisition and Adaptation of Ultra-small Parasitic Reduced Genome Bacteria to Mammalian Hosts.</title>
        <authorList>
            <person name="McLean J.S."/>
            <person name="Bor B."/>
            <person name="Kerns K.A."/>
            <person name="Liu Q."/>
            <person name="To T.T."/>
            <person name="Solden L."/>
            <person name="Hendrickson E.L."/>
            <person name="Wrighton K."/>
            <person name="Shi W."/>
            <person name="He X."/>
        </authorList>
    </citation>
    <scope>NUCLEOTIDE SEQUENCE [LARGE SCALE GENOMIC DNA]</scope>
    <source>
        <strain evidence="2 3">TM7_CMJM_G6_1_HOT_870</strain>
    </source>
</reference>
<feature type="domain" description="Replication-associated protein ORF2/G2P" evidence="1">
    <location>
        <begin position="92"/>
        <end position="225"/>
    </location>
</feature>